<dbReference type="PROSITE" id="PS51257">
    <property type="entry name" value="PROKAR_LIPOPROTEIN"/>
    <property type="match status" value="1"/>
</dbReference>
<dbReference type="InterPro" id="IPR033985">
    <property type="entry name" value="SusD-like_N"/>
</dbReference>
<feature type="domain" description="SusD-like N-terminal" evidence="7">
    <location>
        <begin position="23"/>
        <end position="230"/>
    </location>
</feature>
<keyword evidence="9" id="KW-1185">Reference proteome</keyword>
<keyword evidence="5" id="KW-0998">Cell outer membrane</keyword>
<dbReference type="InterPro" id="IPR012944">
    <property type="entry name" value="SusD_RagB_dom"/>
</dbReference>
<dbReference type="Gene3D" id="1.25.40.390">
    <property type="match status" value="1"/>
</dbReference>
<organism evidence="8 9">
    <name type="scientific">Hallella mizrahii</name>
    <dbReference type="NCBI Taxonomy" id="2606637"/>
    <lineage>
        <taxon>Bacteria</taxon>
        <taxon>Pseudomonadati</taxon>
        <taxon>Bacteroidota</taxon>
        <taxon>Bacteroidia</taxon>
        <taxon>Bacteroidales</taxon>
        <taxon>Prevotellaceae</taxon>
        <taxon>Hallella</taxon>
    </lineage>
</organism>
<protein>
    <submittedName>
        <fullName evidence="8">RagB/SusD family nutrient uptake outer membrane protein</fullName>
    </submittedName>
</protein>
<evidence type="ECO:0000256" key="2">
    <source>
        <dbReference type="ARBA" id="ARBA00006275"/>
    </source>
</evidence>
<feature type="domain" description="RagB/SusD" evidence="6">
    <location>
        <begin position="315"/>
        <end position="530"/>
    </location>
</feature>
<keyword evidence="4" id="KW-0472">Membrane</keyword>
<evidence type="ECO:0000256" key="5">
    <source>
        <dbReference type="ARBA" id="ARBA00023237"/>
    </source>
</evidence>
<evidence type="ECO:0000313" key="8">
    <source>
        <dbReference type="EMBL" id="MST84875.1"/>
    </source>
</evidence>
<comment type="caution">
    <text evidence="8">The sequence shown here is derived from an EMBL/GenBank/DDBJ whole genome shotgun (WGS) entry which is preliminary data.</text>
</comment>
<dbReference type="EMBL" id="VUNG01000023">
    <property type="protein sequence ID" value="MST84875.1"/>
    <property type="molecule type" value="Genomic_DNA"/>
</dbReference>
<evidence type="ECO:0000256" key="1">
    <source>
        <dbReference type="ARBA" id="ARBA00004442"/>
    </source>
</evidence>
<accession>A0A7K0KHF4</accession>
<name>A0A7K0KHF4_9BACT</name>
<dbReference type="CDD" id="cd08977">
    <property type="entry name" value="SusD"/>
    <property type="match status" value="1"/>
</dbReference>
<dbReference type="Pfam" id="PF14322">
    <property type="entry name" value="SusD-like_3"/>
    <property type="match status" value="1"/>
</dbReference>
<evidence type="ECO:0000313" key="9">
    <source>
        <dbReference type="Proteomes" id="UP000438914"/>
    </source>
</evidence>
<evidence type="ECO:0000259" key="7">
    <source>
        <dbReference type="Pfam" id="PF14322"/>
    </source>
</evidence>
<keyword evidence="3" id="KW-0732">Signal</keyword>
<dbReference type="SUPFAM" id="SSF48452">
    <property type="entry name" value="TPR-like"/>
    <property type="match status" value="1"/>
</dbReference>
<dbReference type="AlphaFoldDB" id="A0A7K0KHF4"/>
<dbReference type="InterPro" id="IPR011990">
    <property type="entry name" value="TPR-like_helical_dom_sf"/>
</dbReference>
<evidence type="ECO:0000256" key="3">
    <source>
        <dbReference type="ARBA" id="ARBA00022729"/>
    </source>
</evidence>
<dbReference type="GO" id="GO:0009279">
    <property type="term" value="C:cell outer membrane"/>
    <property type="evidence" value="ECO:0007669"/>
    <property type="project" value="UniProtKB-SubCell"/>
</dbReference>
<gene>
    <name evidence="8" type="ORF">FYJ73_09380</name>
</gene>
<comment type="subcellular location">
    <subcellularLocation>
        <location evidence="1">Cell outer membrane</location>
    </subcellularLocation>
</comment>
<evidence type="ECO:0000259" key="6">
    <source>
        <dbReference type="Pfam" id="PF07980"/>
    </source>
</evidence>
<comment type="similarity">
    <text evidence="2">Belongs to the SusD family.</text>
</comment>
<proteinExistence type="inferred from homology"/>
<reference evidence="8 9" key="1">
    <citation type="submission" date="2019-08" db="EMBL/GenBank/DDBJ databases">
        <title>In-depth cultivation of the pig gut microbiome towards novel bacterial diversity and tailored functional studies.</title>
        <authorList>
            <person name="Wylensek D."/>
            <person name="Hitch T.C.A."/>
            <person name="Clavel T."/>
        </authorList>
    </citation>
    <scope>NUCLEOTIDE SEQUENCE [LARGE SCALE GENOMIC DNA]</scope>
    <source>
        <strain evidence="8 9">LKV-178-WT-2A</strain>
    </source>
</reference>
<dbReference type="RefSeq" id="WP_154534465.1">
    <property type="nucleotide sequence ID" value="NZ_VUNG01000023.1"/>
</dbReference>
<dbReference type="Proteomes" id="UP000438914">
    <property type="component" value="Unassembled WGS sequence"/>
</dbReference>
<sequence>MKQYILGLTMAAALTFTVSGCSDFLDEPILGQQDMENYFSTEDECAKQVTGCYQSLAYDDWWQIYKFYVAGDMCTDDEWMGNTTQDPGDYLHLAHYTGNTISAGNSCQNFWQYRYKGILQCNIAINRIPGVKFNDESLQKRYIAEAKFIRAFEYFDLVKNFGGVPLVLDLKMPSEVEGIERASKEETYAQIEKDLLEAIPDLPVRSAYSSKDLGRVTKGAAQGLLGKVYLYQEKYKEAEAQLKAVIDSKEYQLLDNFGDVWSMDHNNSKESLFEVQTNSDISYSLGERISVVVGSRDDSGWSWGLPTSNLEKAFEDAGDSIRLKWTILHDGQTSVPNDPTWTEDKPYVISPSKHKSARCNMKLYIPVAKRPSPYDAPHIPLNYRLLRYADVLLMYAEVENALGNDAEARAALNEVRARVKLSPVTASNKELRDAIRLERRLELALEDNRLYDLRRWKDDNGKPAIDNIMGPNGTFVHYNLYESTDKYEKENKGESSDKGITFKEGRDELFPIPNSEIIMSNGSIKQNPLY</sequence>
<evidence type="ECO:0000256" key="4">
    <source>
        <dbReference type="ARBA" id="ARBA00023136"/>
    </source>
</evidence>
<dbReference type="Pfam" id="PF07980">
    <property type="entry name" value="SusD_RagB"/>
    <property type="match status" value="1"/>
</dbReference>